<feature type="transmembrane region" description="Helical" evidence="6">
    <location>
        <begin position="134"/>
        <end position="156"/>
    </location>
</feature>
<proteinExistence type="predicted"/>
<feature type="transmembrane region" description="Helical" evidence="6">
    <location>
        <begin position="338"/>
        <end position="361"/>
    </location>
</feature>
<dbReference type="PANTHER" id="PTHR43385:SF1">
    <property type="entry name" value="RIBOFLAVIN TRANSPORTER RIBJ"/>
    <property type="match status" value="1"/>
</dbReference>
<dbReference type="GO" id="GO:0005886">
    <property type="term" value="C:plasma membrane"/>
    <property type="evidence" value="ECO:0007669"/>
    <property type="project" value="UniProtKB-SubCell"/>
</dbReference>
<dbReference type="GO" id="GO:0022857">
    <property type="term" value="F:transmembrane transporter activity"/>
    <property type="evidence" value="ECO:0007669"/>
    <property type="project" value="InterPro"/>
</dbReference>
<dbReference type="PROSITE" id="PS50850">
    <property type="entry name" value="MFS"/>
    <property type="match status" value="1"/>
</dbReference>
<sequence length="388" mass="40005">MTTPGPGLTRALVALCLTEIVSWGTLYYSLPVAVSQIAGDTGWSDELITGIFSASLAISAIMAIPVGRLIDRIGPRIVMTAGAAVSSAALAAVGLSRTLPEFILAWLIAGAAQAGVLYPPAFTAITRWYGAKRTWPLTIVTLTGGLASTVFAPLTAHLAASLGWHKTYFVLAALTAVITIPLHAVFLSPPWPGLRKSKSEHSRTATSIRRSAKFRCLQVSLTAIMLALFAVTINMVPLMMARGLSYQTAATTLGLVGAGQLAGRFLFTVLPRHAAPSSQLTVLTVTGAVALGLIAVIPGPAAILIASAIFAGAIRGSATLVQANAVSERWGTEQYGTLNGLLSAPVTFAMAAAPFLGSFVFGLTGSTAMTAAIFALVGLVGVVFATKS</sequence>
<dbReference type="InterPro" id="IPR011701">
    <property type="entry name" value="MFS"/>
</dbReference>
<name>A0A7Z0IH94_9MICO</name>
<comment type="subcellular location">
    <subcellularLocation>
        <location evidence="1">Cell membrane</location>
        <topology evidence="1">Multi-pass membrane protein</topology>
    </subcellularLocation>
</comment>
<keyword evidence="5 6" id="KW-0472">Membrane</keyword>
<evidence type="ECO:0000259" key="7">
    <source>
        <dbReference type="PROSITE" id="PS50850"/>
    </source>
</evidence>
<keyword evidence="4 6" id="KW-1133">Transmembrane helix</keyword>
<dbReference type="Proteomes" id="UP000539111">
    <property type="component" value="Unassembled WGS sequence"/>
</dbReference>
<dbReference type="Pfam" id="PF07690">
    <property type="entry name" value="MFS_1"/>
    <property type="match status" value="1"/>
</dbReference>
<comment type="caution">
    <text evidence="8">The sequence shown here is derived from an EMBL/GenBank/DDBJ whole genome shotgun (WGS) entry which is preliminary data.</text>
</comment>
<feature type="transmembrane region" description="Helical" evidence="6">
    <location>
        <begin position="50"/>
        <end position="70"/>
    </location>
</feature>
<protein>
    <submittedName>
        <fullName evidence="8">MFS family permease</fullName>
    </submittedName>
</protein>
<evidence type="ECO:0000256" key="6">
    <source>
        <dbReference type="SAM" id="Phobius"/>
    </source>
</evidence>
<gene>
    <name evidence="8" type="ORF">BJY26_001929</name>
</gene>
<evidence type="ECO:0000313" key="8">
    <source>
        <dbReference type="EMBL" id="NYI67623.1"/>
    </source>
</evidence>
<dbReference type="AlphaFoldDB" id="A0A7Z0IH94"/>
<accession>A0A7Z0IH94</accession>
<keyword evidence="2" id="KW-0813">Transport</keyword>
<dbReference type="InterPro" id="IPR052983">
    <property type="entry name" value="MFS_Riboflavin_Transporter"/>
</dbReference>
<keyword evidence="3 6" id="KW-0812">Transmembrane</keyword>
<organism evidence="8 9">
    <name type="scientific">Spelaeicoccus albus</name>
    <dbReference type="NCBI Taxonomy" id="1280376"/>
    <lineage>
        <taxon>Bacteria</taxon>
        <taxon>Bacillati</taxon>
        <taxon>Actinomycetota</taxon>
        <taxon>Actinomycetes</taxon>
        <taxon>Micrococcales</taxon>
        <taxon>Brevibacteriaceae</taxon>
        <taxon>Spelaeicoccus</taxon>
    </lineage>
</organism>
<evidence type="ECO:0000256" key="4">
    <source>
        <dbReference type="ARBA" id="ARBA00022989"/>
    </source>
</evidence>
<evidence type="ECO:0000313" key="9">
    <source>
        <dbReference type="Proteomes" id="UP000539111"/>
    </source>
</evidence>
<reference evidence="8 9" key="1">
    <citation type="submission" date="2020-07" db="EMBL/GenBank/DDBJ databases">
        <title>Sequencing the genomes of 1000 actinobacteria strains.</title>
        <authorList>
            <person name="Klenk H.-P."/>
        </authorList>
    </citation>
    <scope>NUCLEOTIDE SEQUENCE [LARGE SCALE GENOMIC DNA]</scope>
    <source>
        <strain evidence="8 9">DSM 26341</strain>
    </source>
</reference>
<feature type="transmembrane region" description="Helical" evidence="6">
    <location>
        <begin position="12"/>
        <end position="30"/>
    </location>
</feature>
<feature type="transmembrane region" description="Helical" evidence="6">
    <location>
        <begin position="168"/>
        <end position="188"/>
    </location>
</feature>
<dbReference type="PANTHER" id="PTHR43385">
    <property type="entry name" value="RIBOFLAVIN TRANSPORTER RIBJ"/>
    <property type="match status" value="1"/>
</dbReference>
<feature type="transmembrane region" description="Helical" evidence="6">
    <location>
        <begin position="77"/>
        <end position="96"/>
    </location>
</feature>
<feature type="transmembrane region" description="Helical" evidence="6">
    <location>
        <begin position="367"/>
        <end position="386"/>
    </location>
</feature>
<dbReference type="InterPro" id="IPR020846">
    <property type="entry name" value="MFS_dom"/>
</dbReference>
<feature type="domain" description="Major facilitator superfamily (MFS) profile" evidence="7">
    <location>
        <begin position="11"/>
        <end position="388"/>
    </location>
</feature>
<dbReference type="EMBL" id="JACBZP010000001">
    <property type="protein sequence ID" value="NYI67623.1"/>
    <property type="molecule type" value="Genomic_DNA"/>
</dbReference>
<dbReference type="SUPFAM" id="SSF103473">
    <property type="entry name" value="MFS general substrate transporter"/>
    <property type="match status" value="1"/>
</dbReference>
<evidence type="ECO:0000256" key="2">
    <source>
        <dbReference type="ARBA" id="ARBA00022448"/>
    </source>
</evidence>
<keyword evidence="9" id="KW-1185">Reference proteome</keyword>
<evidence type="ECO:0000256" key="3">
    <source>
        <dbReference type="ARBA" id="ARBA00022692"/>
    </source>
</evidence>
<evidence type="ECO:0000256" key="1">
    <source>
        <dbReference type="ARBA" id="ARBA00004651"/>
    </source>
</evidence>
<dbReference type="Gene3D" id="1.20.1250.20">
    <property type="entry name" value="MFS general substrate transporter like domains"/>
    <property type="match status" value="1"/>
</dbReference>
<dbReference type="RefSeq" id="WP_179427707.1">
    <property type="nucleotide sequence ID" value="NZ_JACBZP010000001.1"/>
</dbReference>
<feature type="transmembrane region" description="Helical" evidence="6">
    <location>
        <begin position="102"/>
        <end position="122"/>
    </location>
</feature>
<feature type="transmembrane region" description="Helical" evidence="6">
    <location>
        <begin position="219"/>
        <end position="240"/>
    </location>
</feature>
<evidence type="ECO:0000256" key="5">
    <source>
        <dbReference type="ARBA" id="ARBA00023136"/>
    </source>
</evidence>
<feature type="transmembrane region" description="Helical" evidence="6">
    <location>
        <begin position="303"/>
        <end position="326"/>
    </location>
</feature>
<dbReference type="InterPro" id="IPR036259">
    <property type="entry name" value="MFS_trans_sf"/>
</dbReference>